<comment type="caution">
    <text evidence="1">The sequence shown here is derived from an EMBL/GenBank/DDBJ whole genome shotgun (WGS) entry which is preliminary data.</text>
</comment>
<sequence length="245" mass="29043">MKLEETIENLYKVFSKYTTSDMHYCDCGCIDENDVKKLASKKLRELEEDDFSSYHGSALYTWGDIEHYKHFLPRILEVHNEKNGKGLIGLFEITSKLEYAEWENWESNEIKAIKDFIFADWNSFINKQNSEIGTGDIEYYAFFFKPEDLLSIWDLTRNDNRLNNFVTFFYYNGTEIINKGLKIKDKIYNKEFLNLLNQPELLDKLEIEFFKADEIDKDYAERISIVTQMIEQVKTVGNNGSYEKH</sequence>
<keyword evidence="2" id="KW-1185">Reference proteome</keyword>
<proteinExistence type="predicted"/>
<organism evidence="1 2">
    <name type="scientific">Aequorivita vitellina</name>
    <dbReference type="NCBI Taxonomy" id="2874475"/>
    <lineage>
        <taxon>Bacteria</taxon>
        <taxon>Pseudomonadati</taxon>
        <taxon>Bacteroidota</taxon>
        <taxon>Flavobacteriia</taxon>
        <taxon>Flavobacteriales</taxon>
        <taxon>Flavobacteriaceae</taxon>
        <taxon>Aequorivita</taxon>
    </lineage>
</organism>
<gene>
    <name evidence="1" type="ORF">K8089_15985</name>
</gene>
<evidence type="ECO:0000313" key="1">
    <source>
        <dbReference type="EMBL" id="MCG2420522.1"/>
    </source>
</evidence>
<dbReference type="AlphaFoldDB" id="A0A9X1R035"/>
<name>A0A9X1R035_9FLAO</name>
<dbReference type="EMBL" id="JAIRBA010000072">
    <property type="protein sequence ID" value="MCG2420522.1"/>
    <property type="molecule type" value="Genomic_DNA"/>
</dbReference>
<dbReference type="Proteomes" id="UP001139461">
    <property type="component" value="Unassembled WGS sequence"/>
</dbReference>
<accession>A0A9X1R035</accession>
<reference evidence="1" key="1">
    <citation type="submission" date="2021-09" db="EMBL/GenBank/DDBJ databases">
        <title>Genome of Aequorivita sp. strain F47161.</title>
        <authorList>
            <person name="Wang Y."/>
        </authorList>
    </citation>
    <scope>NUCLEOTIDE SEQUENCE</scope>
    <source>
        <strain evidence="1">F47161</strain>
    </source>
</reference>
<dbReference type="RefSeq" id="WP_237604291.1">
    <property type="nucleotide sequence ID" value="NZ_JAIRBA010000072.1"/>
</dbReference>
<protein>
    <submittedName>
        <fullName evidence="1">Uncharacterized protein</fullName>
    </submittedName>
</protein>
<evidence type="ECO:0000313" key="2">
    <source>
        <dbReference type="Proteomes" id="UP001139461"/>
    </source>
</evidence>